<dbReference type="EMBL" id="FMDM01000021">
    <property type="protein sequence ID" value="SCG78508.1"/>
    <property type="molecule type" value="Genomic_DNA"/>
</dbReference>
<evidence type="ECO:0000313" key="3">
    <source>
        <dbReference type="EMBL" id="SCG78508.1"/>
    </source>
</evidence>
<dbReference type="InterPro" id="IPR003033">
    <property type="entry name" value="SCP2_sterol-bd_dom"/>
</dbReference>
<dbReference type="RefSeq" id="WP_091071504.1">
    <property type="nucleotide sequence ID" value="NZ_FMDM01000021.1"/>
</dbReference>
<dbReference type="Proteomes" id="UP000199360">
    <property type="component" value="Unassembled WGS sequence"/>
</dbReference>
<dbReference type="Gene3D" id="3.30.1050.10">
    <property type="entry name" value="SCP2 sterol-binding domain"/>
    <property type="match status" value="1"/>
</dbReference>
<evidence type="ECO:0000256" key="1">
    <source>
        <dbReference type="SAM" id="MobiDB-lite"/>
    </source>
</evidence>
<feature type="compositionally biased region" description="Low complexity" evidence="1">
    <location>
        <begin position="1"/>
        <end position="13"/>
    </location>
</feature>
<accession>A0A1C5K6V5</accession>
<dbReference type="AlphaFoldDB" id="A0A1C5K6V5"/>
<gene>
    <name evidence="3" type="ORF">GA0070213_12149</name>
</gene>
<dbReference type="Pfam" id="PF02036">
    <property type="entry name" value="SCP2"/>
    <property type="match status" value="1"/>
</dbReference>
<dbReference type="OrthoDB" id="3382099at2"/>
<sequence length="127" mass="14229">MSTSAAEHLARAAAGRHPELPETTCGTVRLDMLEGGRTEHWYLTIDRQEVRVERSADEADLVVRADREVFDRIAAGRLHLAAALLRNDLAGQGNLRLLMMLRRLFPGPPDARHPRDVAGFPYRPVPR</sequence>
<evidence type="ECO:0000259" key="2">
    <source>
        <dbReference type="Pfam" id="PF02036"/>
    </source>
</evidence>
<dbReference type="SUPFAM" id="SSF55718">
    <property type="entry name" value="SCP-like"/>
    <property type="match status" value="1"/>
</dbReference>
<organism evidence="3 4">
    <name type="scientific">Micromonospora humi</name>
    <dbReference type="NCBI Taxonomy" id="745366"/>
    <lineage>
        <taxon>Bacteria</taxon>
        <taxon>Bacillati</taxon>
        <taxon>Actinomycetota</taxon>
        <taxon>Actinomycetes</taxon>
        <taxon>Micromonosporales</taxon>
        <taxon>Micromonosporaceae</taxon>
        <taxon>Micromonospora</taxon>
    </lineage>
</organism>
<feature type="domain" description="SCP2" evidence="2">
    <location>
        <begin position="27"/>
        <end position="105"/>
    </location>
</feature>
<name>A0A1C5K6V5_9ACTN</name>
<dbReference type="InterPro" id="IPR036527">
    <property type="entry name" value="SCP2_sterol-bd_dom_sf"/>
</dbReference>
<dbReference type="STRING" id="745366.GA0070213_12149"/>
<keyword evidence="4" id="KW-1185">Reference proteome</keyword>
<evidence type="ECO:0000313" key="4">
    <source>
        <dbReference type="Proteomes" id="UP000199360"/>
    </source>
</evidence>
<protein>
    <submittedName>
        <fullName evidence="3">SCP-2 sterol transfer family protein</fullName>
    </submittedName>
</protein>
<proteinExistence type="predicted"/>
<reference evidence="4" key="1">
    <citation type="submission" date="2016-06" db="EMBL/GenBank/DDBJ databases">
        <authorList>
            <person name="Varghese N."/>
            <person name="Submissions Spin"/>
        </authorList>
    </citation>
    <scope>NUCLEOTIDE SEQUENCE [LARGE SCALE GENOMIC DNA]</scope>
    <source>
        <strain evidence="4">DSM 45647</strain>
    </source>
</reference>
<feature type="region of interest" description="Disordered" evidence="1">
    <location>
        <begin position="1"/>
        <end position="20"/>
    </location>
</feature>